<keyword evidence="1" id="KW-0812">Transmembrane</keyword>
<keyword evidence="1" id="KW-1133">Transmembrane helix</keyword>
<proteinExistence type="predicted"/>
<dbReference type="RefSeq" id="WP_201874020.1">
    <property type="nucleotide sequence ID" value="NZ_JAERRF010000005.1"/>
</dbReference>
<dbReference type="Proteomes" id="UP000634229">
    <property type="component" value="Unassembled WGS sequence"/>
</dbReference>
<keyword evidence="1" id="KW-0472">Membrane</keyword>
<gene>
    <name evidence="2" type="ORF">JK363_10000</name>
</gene>
<comment type="caution">
    <text evidence="2">The sequence shown here is derived from an EMBL/GenBank/DDBJ whole genome shotgun (WGS) entry which is preliminary data.</text>
</comment>
<accession>A0ABS1NAL3</accession>
<sequence length="116" mass="12402">MGKPNGDRARTWAGLWSVIVGLAVLGILVFFAMLWLRDDQVELAGIIGAIASPIVAVVSAYLGLKIGTEPAATAQATREETNKHLMAILADLPPDQATRYIQMLNLPSPPTSLPPR</sequence>
<evidence type="ECO:0000256" key="1">
    <source>
        <dbReference type="SAM" id="Phobius"/>
    </source>
</evidence>
<evidence type="ECO:0000313" key="2">
    <source>
        <dbReference type="EMBL" id="MBL1096997.1"/>
    </source>
</evidence>
<feature type="transmembrane region" description="Helical" evidence="1">
    <location>
        <begin position="43"/>
        <end position="64"/>
    </location>
</feature>
<reference evidence="2 3" key="1">
    <citation type="submission" date="2021-01" db="EMBL/GenBank/DDBJ databases">
        <title>WGS of actinomycetes isolated from Thailand.</title>
        <authorList>
            <person name="Thawai C."/>
        </authorList>
    </citation>
    <scope>NUCLEOTIDE SEQUENCE [LARGE SCALE GENOMIC DNA]</scope>
    <source>
        <strain evidence="2 3">CA1R205</strain>
    </source>
</reference>
<organism evidence="2 3">
    <name type="scientific">Streptomyces coffeae</name>
    <dbReference type="NCBI Taxonomy" id="621382"/>
    <lineage>
        <taxon>Bacteria</taxon>
        <taxon>Bacillati</taxon>
        <taxon>Actinomycetota</taxon>
        <taxon>Actinomycetes</taxon>
        <taxon>Kitasatosporales</taxon>
        <taxon>Streptomycetaceae</taxon>
        <taxon>Streptomyces</taxon>
    </lineage>
</organism>
<keyword evidence="3" id="KW-1185">Reference proteome</keyword>
<name>A0ABS1NAL3_9ACTN</name>
<protein>
    <submittedName>
        <fullName evidence="2">Uncharacterized protein</fullName>
    </submittedName>
</protein>
<evidence type="ECO:0000313" key="3">
    <source>
        <dbReference type="Proteomes" id="UP000634229"/>
    </source>
</evidence>
<feature type="transmembrane region" description="Helical" evidence="1">
    <location>
        <begin position="12"/>
        <end position="37"/>
    </location>
</feature>
<dbReference type="EMBL" id="JAERRF010000005">
    <property type="protein sequence ID" value="MBL1096997.1"/>
    <property type="molecule type" value="Genomic_DNA"/>
</dbReference>